<gene>
    <name evidence="3" type="primary">LOC117209661</name>
    <name evidence="4" type="synonym">LOC117215091</name>
</gene>
<sequence>MGKRVAQLERAIFFTKLSVALTCSWPPSPLTTKNRLLLFNTLWYTAFASSVALFLPLLAAIYEYYKSPIILGKTVSLASAVAQVVIKMIICRLQQRRFQVSRLFFFG</sequence>
<dbReference type="RefSeq" id="XP_033317418.1">
    <property type="nucleotide sequence ID" value="XM_033461527.1"/>
</dbReference>
<keyword evidence="1" id="KW-1133">Transmembrane helix</keyword>
<evidence type="ECO:0000313" key="4">
    <source>
        <dbReference type="RefSeq" id="XP_033317418.1"/>
    </source>
</evidence>
<accession>A0A6P8ME09</accession>
<keyword evidence="2" id="KW-1185">Reference proteome</keyword>
<evidence type="ECO:0000313" key="2">
    <source>
        <dbReference type="Proteomes" id="UP000515164"/>
    </source>
</evidence>
<dbReference type="KEGG" id="bbif:117215091"/>
<keyword evidence="1" id="KW-0472">Membrane</keyword>
<protein>
    <submittedName>
        <fullName evidence="3">Uncharacterized protein LOC117209661</fullName>
    </submittedName>
    <submittedName>
        <fullName evidence="4">Uncharacterized protein LOC117215091</fullName>
    </submittedName>
</protein>
<dbReference type="Proteomes" id="UP000515164">
    <property type="component" value="Unplaced"/>
</dbReference>
<organism evidence="2 3">
    <name type="scientific">Bombus bifarius</name>
    <dbReference type="NCBI Taxonomy" id="103933"/>
    <lineage>
        <taxon>Eukaryota</taxon>
        <taxon>Metazoa</taxon>
        <taxon>Ecdysozoa</taxon>
        <taxon>Arthropoda</taxon>
        <taxon>Hexapoda</taxon>
        <taxon>Insecta</taxon>
        <taxon>Pterygota</taxon>
        <taxon>Neoptera</taxon>
        <taxon>Endopterygota</taxon>
        <taxon>Hymenoptera</taxon>
        <taxon>Apocrita</taxon>
        <taxon>Aculeata</taxon>
        <taxon>Apoidea</taxon>
        <taxon>Anthophila</taxon>
        <taxon>Apidae</taxon>
        <taxon>Bombus</taxon>
        <taxon>Pyrobombus</taxon>
    </lineage>
</organism>
<evidence type="ECO:0000256" key="1">
    <source>
        <dbReference type="SAM" id="Phobius"/>
    </source>
</evidence>
<dbReference type="KEGG" id="bbif:117209661"/>
<dbReference type="RefSeq" id="XP_033307799.1">
    <property type="nucleotide sequence ID" value="XM_033451908.1"/>
</dbReference>
<dbReference type="GeneID" id="117209661"/>
<keyword evidence="1" id="KW-0812">Transmembrane</keyword>
<feature type="transmembrane region" description="Helical" evidence="1">
    <location>
        <begin position="68"/>
        <end position="90"/>
    </location>
</feature>
<reference evidence="3 4" key="1">
    <citation type="submission" date="2025-04" db="UniProtKB">
        <authorList>
            <consortium name="RefSeq"/>
        </authorList>
    </citation>
    <scope>IDENTIFICATION</scope>
    <source>
        <tissue evidence="3 4">Muscle</tissue>
    </source>
</reference>
<feature type="transmembrane region" description="Helical" evidence="1">
    <location>
        <begin position="42"/>
        <end position="62"/>
    </location>
</feature>
<proteinExistence type="predicted"/>
<evidence type="ECO:0000313" key="3">
    <source>
        <dbReference type="RefSeq" id="XP_033307799.1"/>
    </source>
</evidence>
<name>A0A6P8ME09_9HYME</name>
<dbReference type="AlphaFoldDB" id="A0A6P8ME09"/>